<keyword evidence="2" id="KW-1185">Reference proteome</keyword>
<accession>A0A1H8E8A4</accession>
<dbReference type="OrthoDB" id="7051116at2"/>
<dbReference type="EMBL" id="FOCW01000001">
    <property type="protein sequence ID" value="SEN15354.1"/>
    <property type="molecule type" value="Genomic_DNA"/>
</dbReference>
<reference evidence="1 2" key="1">
    <citation type="submission" date="2016-10" db="EMBL/GenBank/DDBJ databases">
        <authorList>
            <person name="de Groot N.N."/>
        </authorList>
    </citation>
    <scope>NUCLEOTIDE SEQUENCE [LARGE SCALE GENOMIC DNA]</scope>
    <source>
        <strain evidence="1 2">DSM 15123</strain>
    </source>
</reference>
<protein>
    <recommendedName>
        <fullName evidence="3">OmpA family protein</fullName>
    </recommendedName>
</protein>
<evidence type="ECO:0000313" key="1">
    <source>
        <dbReference type="EMBL" id="SEN15354.1"/>
    </source>
</evidence>
<evidence type="ECO:0008006" key="3">
    <source>
        <dbReference type="Google" id="ProtNLM"/>
    </source>
</evidence>
<dbReference type="Proteomes" id="UP000199531">
    <property type="component" value="Unassembled WGS sequence"/>
</dbReference>
<organism evidence="1 2">
    <name type="scientific">Brachymonas denitrificans DSM 15123</name>
    <dbReference type="NCBI Taxonomy" id="1121117"/>
    <lineage>
        <taxon>Bacteria</taxon>
        <taxon>Pseudomonadati</taxon>
        <taxon>Pseudomonadota</taxon>
        <taxon>Betaproteobacteria</taxon>
        <taxon>Burkholderiales</taxon>
        <taxon>Comamonadaceae</taxon>
        <taxon>Brachymonas</taxon>
    </lineage>
</organism>
<evidence type="ECO:0000313" key="2">
    <source>
        <dbReference type="Proteomes" id="UP000199531"/>
    </source>
</evidence>
<dbReference type="RefSeq" id="WP_091813610.1">
    <property type="nucleotide sequence ID" value="NZ_FOCW01000001.1"/>
</dbReference>
<dbReference type="InterPro" id="IPR036737">
    <property type="entry name" value="OmpA-like_sf"/>
</dbReference>
<name>A0A1H8E8A4_9BURK</name>
<gene>
    <name evidence="1" type="ORF">SAMN02745977_00587</name>
</gene>
<dbReference type="Gene3D" id="3.30.1330.60">
    <property type="entry name" value="OmpA-like domain"/>
    <property type="match status" value="1"/>
</dbReference>
<sequence length="2393" mass="256244">MTNLSLLDLVLPYMLSGQGLGPWHATLGAIMVDWHESAMATEGVALRGRARFDLSAQPYIDPARGRIGFRAKTGGTHPHDDPSRRDPWLDLRDAGIDFELHAPRRASPIVAAAAMSPGPLANVLAAFDPPPLDVLSDYVSTEFTLDMVLTSLALRPPLLRGARLRPDDGLLEPDEANPDVVFWLPRLKLRLQQNPAGVLTLDLLSVGSSGLDDAGDLGVAEMIRMEPPYAFIGDSRVVGFGFRRAVLDLSEQSTPPEVLEQFGYDESWKGLYLPEIRLFVAPHGMRDLAVSAGARNLLIGLGNTPGVTGDFDLSIINQGGAMSVSARFFAAGNRVIGFTSHADGSASAALPQKTRVCIDATGARPPYVYQATLDGNALAAVGEPNVFDIDLGSRNSATLMLQASAGSSSATLTLKLTRRGELAQTVAGGALAQPGMDIHTDTVTMGGTAVSTHELTIIAQNAEYAVVALKPPHAQTQWTVNGTPSGPSISVQVPVAPGKSAQVKATVPGPAGGMTELECFFRFDRPTPVQHPHDGESGVSAATAAGLAGSLPPAGHSYCLDAGNSATRPAASTRNDAGFPGGSSIVQAYGPVLQSLPASANVTIEGYASTEADPNDGSYNLLLSRRRAEAFAELIRAAAPGKSFSYTITGKGEHGDASLESRRQNWRAVARAALPPQPETLIQGRVTRGKNQPQPVIEYPRDPAPKQPATPDWFRALCTKVRIVRDEFVAVEICGEFDIQTPTESYLQAHGGAGNTALTGLGGNPADGILKARIIFQIDNATGNWSAQAFLGADPADRNGLFMLGQLPGQPLQSSDFGRNLLGMTVLFWPLLDATAPANPSAGNLAPAALSLAAIGVATALAEAGWFTVERVIWYGGELVIRQTQGTGTGVALLLDVETALSADVSLAGVTLLTIPREQPMVVRYKAIGMRFGSQPGERDFQFRPVFDSSRGYTIDLSSPGAIRVPDPLGQIVRILGARIARTNPLSFEFDLGFGVDLGVVSIDRARIRMTANTDGASPDFGVELTAFGASVDIPGALVGKGYMELGQEIGGQIDLTLVPISTRVCAGLKIAQIPEQDGGPATGVIVTLEVELPVCIPLANSGLGIYGFLGLFAMHYGRNESGLENSAVPALAWLKDRAEGNPTNLSAWKPEIDRWAFGVGAILGTVGTSVLLNLKGVLLLELPGPRILLLMKARMLQTMPALGDKNAEGNLLAVIDVDAAKGTLTVGLVADYTIDPLIKLRLPVEAFFNLGDSKDWHLYLGRYDDPVHASLFGVIEGSGYLMLSGNGIPAHGNLPAVQGFSIGTGLYASFTWGSVPARLYARIAGGFNAVVGFEPFRLSGTMEVRGELRLFIVSISAWARLTINSGEEMVNGLLRQLTSIDGEICGKVKFVFFSVKGCVHFRLGSTSTPSPVAPELVRDLKLVSRSPALVVGTGVDRGVDTGIGTGVRTDSEQPPVDVDAIPVVPIDAIPVLMMSAPPQADTLEIWGKPPTTPSGSSSDGWTRRGSNWYHYQLHKVLVEQPIGPGPAPSAWWTALKPTEENADVQLALLSWVPVATPKAFTRGRFQEETIVQRWGTVCHPAAPAASTLWTFGDTPLGTSAHGWNLTGQAWPDPPDTVRSREPDAALRITERWRCGMEHYDQLRGIIAANVLGVASVCPPPRRKEPQGKAPAKEWRPKQLRELLPEQPLSLSDVLARMQTGQSLSRADILTHAGTLATSQTGTHIPAEEQRTSQKLCSARALGAAMPDDKAPVVFGNPYDEEAIVRAWKLTGFEPGELGHALTLHSGSIVAGRALLLVSSYLLRIKALRICLLDKDGKTLGYRDVTNSDLVTVRGWPAEWTDPQSPWHDAIWLAARFMPSGAEGKLGGYVSVIVDLKGDPACHRVEIGLRRGNYLLDMPVQLVRPFYLCAIEMMRTGEMERHDYDETTVTRNRDAAAAVLGPDSANEALLLPDTLYRVEARWSGKVVYQDTRPTAEQAATLQATEHRSHFWFRTDRQPPLRLDPWVLISLPTPDERHCFTGDPLSLVFATPSVMRLYEAYGKTLQVRIKAASFRHPPSTVAVPHPFPITMATVRPVAASIVSPFEEVLSELASGNKLPPGSLGLADARRTAPGQKQVPGLGMSSTDTSGAGLPCIAVDEERIRHSRVDIPFALDPFTDYLVVVEMVDTQAGASGTPVEVWRRGFSTGAYASPQALSTAFLGYRPEHRCVRAGSIAGLASTFPPGASGTGVQAEGADFDNALQACGIEPSLPPTQPRVVALWEQAGNDLPLPLAVLVDAPEPLYRTRMLPTRKQEQTPDRPSRWELESQVWLALDAYQPRPDEMPADDVFDRVIYAPGGQRAIVLLKPDSRGKALQLGLSRTRFRYPHLDGMDAVDESYKLGFVGLHAAPWEET</sequence>
<dbReference type="STRING" id="1121117.SAMN02745977_00587"/>
<proteinExistence type="predicted"/>